<accession>A0A392UNK9</accession>
<comment type="caution">
    <text evidence="2">The sequence shown here is derived from an EMBL/GenBank/DDBJ whole genome shotgun (WGS) entry which is preliminary data.</text>
</comment>
<reference evidence="2 3" key="1">
    <citation type="journal article" date="2018" name="Front. Plant Sci.">
        <title>Red Clover (Trifolium pratense) and Zigzag Clover (T. medium) - A Picture of Genomic Similarities and Differences.</title>
        <authorList>
            <person name="Dluhosova J."/>
            <person name="Istvanek J."/>
            <person name="Nedelnik J."/>
            <person name="Repkova J."/>
        </authorList>
    </citation>
    <scope>NUCLEOTIDE SEQUENCE [LARGE SCALE GENOMIC DNA]</scope>
    <source>
        <strain evidence="3">cv. 10/8</strain>
        <tissue evidence="2">Leaf</tissue>
    </source>
</reference>
<keyword evidence="3" id="KW-1185">Reference proteome</keyword>
<feature type="non-terminal residue" evidence="2">
    <location>
        <position position="1"/>
    </location>
</feature>
<proteinExistence type="predicted"/>
<dbReference type="AlphaFoldDB" id="A0A392UNK9"/>
<evidence type="ECO:0000256" key="1">
    <source>
        <dbReference type="SAM" id="SignalP"/>
    </source>
</evidence>
<protein>
    <submittedName>
        <fullName evidence="2">Uncharacterized protein</fullName>
    </submittedName>
</protein>
<keyword evidence="1" id="KW-0732">Signal</keyword>
<feature type="chain" id="PRO_5017431548" evidence="1">
    <location>
        <begin position="16"/>
        <end position="31"/>
    </location>
</feature>
<organism evidence="2 3">
    <name type="scientific">Trifolium medium</name>
    <dbReference type="NCBI Taxonomy" id="97028"/>
    <lineage>
        <taxon>Eukaryota</taxon>
        <taxon>Viridiplantae</taxon>
        <taxon>Streptophyta</taxon>
        <taxon>Embryophyta</taxon>
        <taxon>Tracheophyta</taxon>
        <taxon>Spermatophyta</taxon>
        <taxon>Magnoliopsida</taxon>
        <taxon>eudicotyledons</taxon>
        <taxon>Gunneridae</taxon>
        <taxon>Pentapetalae</taxon>
        <taxon>rosids</taxon>
        <taxon>fabids</taxon>
        <taxon>Fabales</taxon>
        <taxon>Fabaceae</taxon>
        <taxon>Papilionoideae</taxon>
        <taxon>50 kb inversion clade</taxon>
        <taxon>NPAAA clade</taxon>
        <taxon>Hologalegina</taxon>
        <taxon>IRL clade</taxon>
        <taxon>Trifolieae</taxon>
        <taxon>Trifolium</taxon>
    </lineage>
</organism>
<sequence>TAIISFLVIGASAAALDDPTISGACCLLYSF</sequence>
<dbReference type="EMBL" id="LXQA010877806">
    <property type="protein sequence ID" value="MCI75229.1"/>
    <property type="molecule type" value="Genomic_DNA"/>
</dbReference>
<evidence type="ECO:0000313" key="2">
    <source>
        <dbReference type="EMBL" id="MCI75229.1"/>
    </source>
</evidence>
<name>A0A392UNK9_9FABA</name>
<dbReference type="Proteomes" id="UP000265520">
    <property type="component" value="Unassembled WGS sequence"/>
</dbReference>
<feature type="signal peptide" evidence="1">
    <location>
        <begin position="1"/>
        <end position="15"/>
    </location>
</feature>
<evidence type="ECO:0000313" key="3">
    <source>
        <dbReference type="Proteomes" id="UP000265520"/>
    </source>
</evidence>